<comment type="subunit">
    <text evidence="4">Part of the 50S ribosomal subunit.</text>
</comment>
<dbReference type="AlphaFoldDB" id="A0A2H0RK01"/>
<gene>
    <name evidence="4 8" type="primary">rplO</name>
    <name evidence="8" type="ORF">COV07_02470</name>
</gene>
<dbReference type="InterPro" id="IPR001196">
    <property type="entry name" value="Ribosomal_uL15_CS"/>
</dbReference>
<dbReference type="GO" id="GO:0015934">
    <property type="term" value="C:large ribosomal subunit"/>
    <property type="evidence" value="ECO:0007669"/>
    <property type="project" value="InterPro"/>
</dbReference>
<dbReference type="GO" id="GO:0006412">
    <property type="term" value="P:translation"/>
    <property type="evidence" value="ECO:0007669"/>
    <property type="project" value="UniProtKB-UniRule"/>
</dbReference>
<evidence type="ECO:0000256" key="6">
    <source>
        <dbReference type="SAM" id="MobiDB-lite"/>
    </source>
</evidence>
<dbReference type="HAMAP" id="MF_01341">
    <property type="entry name" value="Ribosomal_uL15"/>
    <property type="match status" value="1"/>
</dbReference>
<evidence type="ECO:0000256" key="4">
    <source>
        <dbReference type="HAMAP-Rule" id="MF_01341"/>
    </source>
</evidence>
<dbReference type="InterPro" id="IPR030878">
    <property type="entry name" value="Ribosomal_uL15"/>
</dbReference>
<evidence type="ECO:0000256" key="1">
    <source>
        <dbReference type="ARBA" id="ARBA00007320"/>
    </source>
</evidence>
<evidence type="ECO:0000256" key="2">
    <source>
        <dbReference type="ARBA" id="ARBA00022980"/>
    </source>
</evidence>
<dbReference type="InterPro" id="IPR021131">
    <property type="entry name" value="Ribosomal_uL15/eL18"/>
</dbReference>
<dbReference type="InterPro" id="IPR005749">
    <property type="entry name" value="Ribosomal_uL15_bac-type"/>
</dbReference>
<keyword evidence="4" id="KW-0694">RNA-binding</keyword>
<proteinExistence type="inferred from homology"/>
<dbReference type="GO" id="GO:0019843">
    <property type="term" value="F:rRNA binding"/>
    <property type="evidence" value="ECO:0007669"/>
    <property type="project" value="UniProtKB-UniRule"/>
</dbReference>
<keyword evidence="3 4" id="KW-0687">Ribonucleoprotein</keyword>
<dbReference type="PANTHER" id="PTHR12934">
    <property type="entry name" value="50S RIBOSOMAL PROTEIN L15"/>
    <property type="match status" value="1"/>
</dbReference>
<dbReference type="NCBIfam" id="TIGR01071">
    <property type="entry name" value="rplO_bact"/>
    <property type="match status" value="1"/>
</dbReference>
<evidence type="ECO:0000256" key="5">
    <source>
        <dbReference type="RuleBase" id="RU003888"/>
    </source>
</evidence>
<evidence type="ECO:0000313" key="9">
    <source>
        <dbReference type="Proteomes" id="UP000230833"/>
    </source>
</evidence>
<feature type="domain" description="Large ribosomal subunit protein uL15/eL18" evidence="7">
    <location>
        <begin position="71"/>
        <end position="142"/>
    </location>
</feature>
<comment type="similarity">
    <text evidence="1 4 5">Belongs to the universal ribosomal protein uL15 family.</text>
</comment>
<sequence length="143" mass="15655">MQRHTLKQNNSKVAKKRVGRGGKRGKTSGRGTKGQKARAGRKIRPAWRDIIKKLPKQRGYRFSSIQTRALPINLSLLEKHFVTGDVVNVASLVEKDIAKKRGGKMPKVKILGFGKLTKKLSVSGIPLSESAKQAIMEVGGTIA</sequence>
<evidence type="ECO:0000259" key="7">
    <source>
        <dbReference type="Pfam" id="PF00828"/>
    </source>
</evidence>
<comment type="caution">
    <text evidence="8">The sequence shown here is derived from an EMBL/GenBank/DDBJ whole genome shotgun (WGS) entry which is preliminary data.</text>
</comment>
<keyword evidence="4" id="KW-0699">rRNA-binding</keyword>
<dbReference type="PROSITE" id="PS00475">
    <property type="entry name" value="RIBOSOMAL_L15"/>
    <property type="match status" value="1"/>
</dbReference>
<organism evidence="8 9">
    <name type="scientific">Candidatus Vogelbacteria bacterium CG10_big_fil_rev_8_21_14_0_10_45_14</name>
    <dbReference type="NCBI Taxonomy" id="1975042"/>
    <lineage>
        <taxon>Bacteria</taxon>
        <taxon>Candidatus Vogeliibacteriota</taxon>
    </lineage>
</organism>
<dbReference type="SUPFAM" id="SSF52080">
    <property type="entry name" value="Ribosomal proteins L15p and L18e"/>
    <property type="match status" value="1"/>
</dbReference>
<evidence type="ECO:0000313" key="8">
    <source>
        <dbReference type="EMBL" id="PIR46823.1"/>
    </source>
</evidence>
<dbReference type="Proteomes" id="UP000230833">
    <property type="component" value="Unassembled WGS sequence"/>
</dbReference>
<dbReference type="EMBL" id="PCYL01000028">
    <property type="protein sequence ID" value="PIR46823.1"/>
    <property type="molecule type" value="Genomic_DNA"/>
</dbReference>
<dbReference type="InterPro" id="IPR036227">
    <property type="entry name" value="Ribosomal_uL15/eL18_sf"/>
</dbReference>
<dbReference type="Gene3D" id="3.100.10.10">
    <property type="match status" value="1"/>
</dbReference>
<comment type="function">
    <text evidence="4">Binds to the 23S rRNA.</text>
</comment>
<dbReference type="Pfam" id="PF00828">
    <property type="entry name" value="Ribosomal_L27A"/>
    <property type="match status" value="1"/>
</dbReference>
<dbReference type="PANTHER" id="PTHR12934:SF11">
    <property type="entry name" value="LARGE RIBOSOMAL SUBUNIT PROTEIN UL15M"/>
    <property type="match status" value="1"/>
</dbReference>
<feature type="compositionally biased region" description="Basic residues" evidence="6">
    <location>
        <begin position="13"/>
        <end position="42"/>
    </location>
</feature>
<dbReference type="GO" id="GO:0003735">
    <property type="term" value="F:structural constituent of ribosome"/>
    <property type="evidence" value="ECO:0007669"/>
    <property type="project" value="InterPro"/>
</dbReference>
<feature type="region of interest" description="Disordered" evidence="6">
    <location>
        <begin position="1"/>
        <end position="42"/>
    </location>
</feature>
<accession>A0A2H0RK01</accession>
<name>A0A2H0RK01_9BACT</name>
<evidence type="ECO:0000256" key="3">
    <source>
        <dbReference type="ARBA" id="ARBA00023274"/>
    </source>
</evidence>
<keyword evidence="2 4" id="KW-0689">Ribosomal protein</keyword>
<protein>
    <recommendedName>
        <fullName evidence="4">Large ribosomal subunit protein uL15</fullName>
    </recommendedName>
</protein>
<reference evidence="8 9" key="1">
    <citation type="submission" date="2017-09" db="EMBL/GenBank/DDBJ databases">
        <title>Depth-based differentiation of microbial function through sediment-hosted aquifers and enrichment of novel symbionts in the deep terrestrial subsurface.</title>
        <authorList>
            <person name="Probst A.J."/>
            <person name="Ladd B."/>
            <person name="Jarett J.K."/>
            <person name="Geller-Mcgrath D.E."/>
            <person name="Sieber C.M."/>
            <person name="Emerson J.B."/>
            <person name="Anantharaman K."/>
            <person name="Thomas B.C."/>
            <person name="Malmstrom R."/>
            <person name="Stieglmeier M."/>
            <person name="Klingl A."/>
            <person name="Woyke T."/>
            <person name="Ryan C.M."/>
            <person name="Banfield J.F."/>
        </authorList>
    </citation>
    <scope>NUCLEOTIDE SEQUENCE [LARGE SCALE GENOMIC DNA]</scope>
    <source>
        <strain evidence="8">CG10_big_fil_rev_8_21_14_0_10_45_14</strain>
    </source>
</reference>